<gene>
    <name evidence="2" type="ORF">D9758_007887</name>
</gene>
<dbReference type="OrthoDB" id="2020070at2759"/>
<evidence type="ECO:0000313" key="2">
    <source>
        <dbReference type="EMBL" id="KAF5352910.1"/>
    </source>
</evidence>
<dbReference type="PANTHER" id="PTHR34815:SF2">
    <property type="entry name" value="N-ACETYLTRANSFERASE DOMAIN-CONTAINING PROTEIN"/>
    <property type="match status" value="1"/>
</dbReference>
<sequence>MDCDPDHPKSDIASLSLFLATPAQAIESRRRTHKIWGNGMTEEQYIERDDQCAESLCGRDGKFRVWWVWSNSHELEGRCNSQGFWLRGMILIHLSSSPLVKLFLRAGVVHRLNSSASQQVACYGIASVFTPPTYRKRGYAQHMMSLLHWVLSPESLSTFPQEWGTPPPRIPELPNGQFSVLYSDIGNFYARCGSKLDEDGWIMRGANSVVWDASTLTPATFSPKSSAKWKWLSENDVDGVILRDSELIQSELRVKPSAKVSFTFLPSGGVEAFQRERQKIFWEKENPPMDRWGAVLDTTDASTVFATWTFELIPSKPRTLVVTRIRVDPGDEAQVHDLLRQAFEVAKEHKIAKMEVWDASEEIKGVLEQAGGQSIKRDEHLPAFKWYGIERSDDIEWVLNEK</sequence>
<keyword evidence="3" id="KW-1185">Reference proteome</keyword>
<reference evidence="2 3" key="1">
    <citation type="journal article" date="2020" name="ISME J.">
        <title>Uncovering the hidden diversity of litter-decomposition mechanisms in mushroom-forming fungi.</title>
        <authorList>
            <person name="Floudas D."/>
            <person name="Bentzer J."/>
            <person name="Ahren D."/>
            <person name="Johansson T."/>
            <person name="Persson P."/>
            <person name="Tunlid A."/>
        </authorList>
    </citation>
    <scope>NUCLEOTIDE SEQUENCE [LARGE SCALE GENOMIC DNA]</scope>
    <source>
        <strain evidence="2 3">CBS 291.85</strain>
    </source>
</reference>
<organism evidence="2 3">
    <name type="scientific">Tetrapyrgos nigripes</name>
    <dbReference type="NCBI Taxonomy" id="182062"/>
    <lineage>
        <taxon>Eukaryota</taxon>
        <taxon>Fungi</taxon>
        <taxon>Dikarya</taxon>
        <taxon>Basidiomycota</taxon>
        <taxon>Agaricomycotina</taxon>
        <taxon>Agaricomycetes</taxon>
        <taxon>Agaricomycetidae</taxon>
        <taxon>Agaricales</taxon>
        <taxon>Marasmiineae</taxon>
        <taxon>Marasmiaceae</taxon>
        <taxon>Tetrapyrgos</taxon>
    </lineage>
</organism>
<dbReference type="SUPFAM" id="SSF55729">
    <property type="entry name" value="Acyl-CoA N-acyltransferases (Nat)"/>
    <property type="match status" value="1"/>
</dbReference>
<protein>
    <recommendedName>
        <fullName evidence="1">LYC1 C-terminal domain-containing protein</fullName>
    </recommendedName>
</protein>
<dbReference type="InterPro" id="IPR053013">
    <property type="entry name" value="LAT"/>
</dbReference>
<dbReference type="Pfam" id="PF22998">
    <property type="entry name" value="GNAT_LYC1-like"/>
    <property type="match status" value="1"/>
</dbReference>
<accession>A0A8H5D3F2</accession>
<evidence type="ECO:0000313" key="3">
    <source>
        <dbReference type="Proteomes" id="UP000559256"/>
    </source>
</evidence>
<dbReference type="EMBL" id="JAACJM010000065">
    <property type="protein sequence ID" value="KAF5352910.1"/>
    <property type="molecule type" value="Genomic_DNA"/>
</dbReference>
<feature type="domain" description="LYC1 C-terminal" evidence="1">
    <location>
        <begin position="217"/>
        <end position="402"/>
    </location>
</feature>
<name>A0A8H5D3F2_9AGAR</name>
<dbReference type="PANTHER" id="PTHR34815">
    <property type="entry name" value="LYSINE ACETYLTRANSFERASE"/>
    <property type="match status" value="1"/>
</dbReference>
<dbReference type="Proteomes" id="UP000559256">
    <property type="component" value="Unassembled WGS sequence"/>
</dbReference>
<comment type="caution">
    <text evidence="2">The sequence shown here is derived from an EMBL/GenBank/DDBJ whole genome shotgun (WGS) entry which is preliminary data.</text>
</comment>
<dbReference type="AlphaFoldDB" id="A0A8H5D3F2"/>
<dbReference type="InterPro" id="IPR055100">
    <property type="entry name" value="GNAT_LYC1-like"/>
</dbReference>
<evidence type="ECO:0000259" key="1">
    <source>
        <dbReference type="Pfam" id="PF22998"/>
    </source>
</evidence>
<proteinExistence type="predicted"/>
<dbReference type="Gene3D" id="3.40.630.30">
    <property type="match status" value="1"/>
</dbReference>
<dbReference type="InterPro" id="IPR016181">
    <property type="entry name" value="Acyl_CoA_acyltransferase"/>
</dbReference>